<dbReference type="Gene3D" id="1.10.150.240">
    <property type="entry name" value="Putative phosphatase, domain 2"/>
    <property type="match status" value="1"/>
</dbReference>
<dbReference type="Pfam" id="PF13419">
    <property type="entry name" value="HAD_2"/>
    <property type="match status" value="1"/>
</dbReference>
<dbReference type="GO" id="GO:0006281">
    <property type="term" value="P:DNA repair"/>
    <property type="evidence" value="ECO:0007669"/>
    <property type="project" value="TreeGrafter"/>
</dbReference>
<reference evidence="1 2" key="1">
    <citation type="submission" date="2018-11" db="EMBL/GenBank/DDBJ databases">
        <title>Complete genome sequence of Paenibacillus baekrokdamisoli strain KCTC 33723.</title>
        <authorList>
            <person name="Kang S.W."/>
            <person name="Lee K.C."/>
            <person name="Kim K.K."/>
            <person name="Kim J.S."/>
            <person name="Kim D.S."/>
            <person name="Ko S.H."/>
            <person name="Yang S.H."/>
            <person name="Lee J.S."/>
        </authorList>
    </citation>
    <scope>NUCLEOTIDE SEQUENCE [LARGE SCALE GENOMIC DNA]</scope>
    <source>
        <strain evidence="1 2">KCTC 33723</strain>
    </source>
</reference>
<sequence length="246" mass="27020">MKEKGESNLTNHMHLKAPQAMIFDMDGTLFETDTLLIGVHERIFATLREEKLYMEPTPPVEKLLGCLGMLLHDIWNQVMPDSSKAARDRADELMLQYELEGLEAGEGSLYPHVEATLKTLKAQGMKLFVASNGLEHYVKGVAQHKGIKPLFDGLYSAGEYETATKVDLVARLLKDHAIESAWMIGDRSSDVEAGKGNGLAVVGCAYAVYGRKEELAGADALISDFRELLTLSNGETASDSSEESNR</sequence>
<keyword evidence="2" id="KW-1185">Reference proteome</keyword>
<evidence type="ECO:0000313" key="1">
    <source>
        <dbReference type="EMBL" id="BBH21499.1"/>
    </source>
</evidence>
<dbReference type="PANTHER" id="PTHR43434">
    <property type="entry name" value="PHOSPHOGLYCOLATE PHOSPHATASE"/>
    <property type="match status" value="1"/>
</dbReference>
<dbReference type="SFLD" id="SFLDS00003">
    <property type="entry name" value="Haloacid_Dehalogenase"/>
    <property type="match status" value="1"/>
</dbReference>
<evidence type="ECO:0000313" key="2">
    <source>
        <dbReference type="Proteomes" id="UP000275368"/>
    </source>
</evidence>
<organism evidence="1 2">
    <name type="scientific">Paenibacillus baekrokdamisoli</name>
    <dbReference type="NCBI Taxonomy" id="1712516"/>
    <lineage>
        <taxon>Bacteria</taxon>
        <taxon>Bacillati</taxon>
        <taxon>Bacillota</taxon>
        <taxon>Bacilli</taxon>
        <taxon>Bacillales</taxon>
        <taxon>Paenibacillaceae</taxon>
        <taxon>Paenibacillus</taxon>
    </lineage>
</organism>
<dbReference type="EMBL" id="AP019308">
    <property type="protein sequence ID" value="BBH21499.1"/>
    <property type="molecule type" value="Genomic_DNA"/>
</dbReference>
<dbReference type="Proteomes" id="UP000275368">
    <property type="component" value="Chromosome"/>
</dbReference>
<dbReference type="GO" id="GO:0008967">
    <property type="term" value="F:phosphoglycolate phosphatase activity"/>
    <property type="evidence" value="ECO:0007669"/>
    <property type="project" value="TreeGrafter"/>
</dbReference>
<dbReference type="SFLD" id="SFLDG01129">
    <property type="entry name" value="C1.5:_HAD__Beta-PGM__Phosphata"/>
    <property type="match status" value="1"/>
</dbReference>
<dbReference type="InterPro" id="IPR036412">
    <property type="entry name" value="HAD-like_sf"/>
</dbReference>
<dbReference type="InterPro" id="IPR050155">
    <property type="entry name" value="HAD-like_hydrolase_sf"/>
</dbReference>
<accession>A0A3G9JEW5</accession>
<name>A0A3G9JEW5_9BACL</name>
<dbReference type="InterPro" id="IPR023198">
    <property type="entry name" value="PGP-like_dom2"/>
</dbReference>
<proteinExistence type="predicted"/>
<dbReference type="InterPro" id="IPR041492">
    <property type="entry name" value="HAD_2"/>
</dbReference>
<dbReference type="KEGG" id="pbk:Back11_28440"/>
<gene>
    <name evidence="1" type="primary">pfs</name>
    <name evidence="1" type="ORF">Back11_28440</name>
</gene>
<dbReference type="AlphaFoldDB" id="A0A3G9JEW5"/>
<protein>
    <submittedName>
        <fullName evidence="1">MTA/SAH nucleosidase</fullName>
    </submittedName>
</protein>
<dbReference type="PANTHER" id="PTHR43434:SF1">
    <property type="entry name" value="PHOSPHOGLYCOLATE PHOSPHATASE"/>
    <property type="match status" value="1"/>
</dbReference>
<dbReference type="RefSeq" id="WP_260182898.1">
    <property type="nucleotide sequence ID" value="NZ_JACHXC010000009.1"/>
</dbReference>
<dbReference type="InterPro" id="IPR023214">
    <property type="entry name" value="HAD_sf"/>
</dbReference>
<dbReference type="SUPFAM" id="SSF56784">
    <property type="entry name" value="HAD-like"/>
    <property type="match status" value="1"/>
</dbReference>
<dbReference type="GO" id="GO:0005829">
    <property type="term" value="C:cytosol"/>
    <property type="evidence" value="ECO:0007669"/>
    <property type="project" value="TreeGrafter"/>
</dbReference>
<dbReference type="Gene3D" id="3.40.50.1000">
    <property type="entry name" value="HAD superfamily/HAD-like"/>
    <property type="match status" value="1"/>
</dbReference>